<feature type="region of interest" description="Disordered" evidence="1">
    <location>
        <begin position="42"/>
        <end position="63"/>
    </location>
</feature>
<evidence type="ECO:0000256" key="1">
    <source>
        <dbReference type="SAM" id="MobiDB-lite"/>
    </source>
</evidence>
<comment type="caution">
    <text evidence="2">The sequence shown here is derived from an EMBL/GenBank/DDBJ whole genome shotgun (WGS) entry which is preliminary data.</text>
</comment>
<name>A0A4C1T6H2_EUMVA</name>
<protein>
    <submittedName>
        <fullName evidence="2">Uncharacterized protein</fullName>
    </submittedName>
</protein>
<accession>A0A4C1T6H2</accession>
<evidence type="ECO:0000313" key="3">
    <source>
        <dbReference type="Proteomes" id="UP000299102"/>
    </source>
</evidence>
<gene>
    <name evidence="2" type="ORF">EVAR_78381_1</name>
</gene>
<reference evidence="2 3" key="1">
    <citation type="journal article" date="2019" name="Commun. Biol.">
        <title>The bagworm genome reveals a unique fibroin gene that provides high tensile strength.</title>
        <authorList>
            <person name="Kono N."/>
            <person name="Nakamura H."/>
            <person name="Ohtoshi R."/>
            <person name="Tomita M."/>
            <person name="Numata K."/>
            <person name="Arakawa K."/>
        </authorList>
    </citation>
    <scope>NUCLEOTIDE SEQUENCE [LARGE SCALE GENOMIC DNA]</scope>
</reference>
<dbReference type="AlphaFoldDB" id="A0A4C1T6H2"/>
<dbReference type="EMBL" id="BGZK01000033">
    <property type="protein sequence ID" value="GBP09037.1"/>
    <property type="molecule type" value="Genomic_DNA"/>
</dbReference>
<evidence type="ECO:0000313" key="2">
    <source>
        <dbReference type="EMBL" id="GBP09037.1"/>
    </source>
</evidence>
<sequence>MGKKWVKYKSELCGEGHTGYCRSRLTICLVILKIQTNISERADGDTGRARGSPRGRARREGLAPRRVRCALNTN</sequence>
<organism evidence="2 3">
    <name type="scientific">Eumeta variegata</name>
    <name type="common">Bagworm moth</name>
    <name type="synonym">Eumeta japonica</name>
    <dbReference type="NCBI Taxonomy" id="151549"/>
    <lineage>
        <taxon>Eukaryota</taxon>
        <taxon>Metazoa</taxon>
        <taxon>Ecdysozoa</taxon>
        <taxon>Arthropoda</taxon>
        <taxon>Hexapoda</taxon>
        <taxon>Insecta</taxon>
        <taxon>Pterygota</taxon>
        <taxon>Neoptera</taxon>
        <taxon>Endopterygota</taxon>
        <taxon>Lepidoptera</taxon>
        <taxon>Glossata</taxon>
        <taxon>Ditrysia</taxon>
        <taxon>Tineoidea</taxon>
        <taxon>Psychidae</taxon>
        <taxon>Oiketicinae</taxon>
        <taxon>Eumeta</taxon>
    </lineage>
</organism>
<proteinExistence type="predicted"/>
<dbReference type="Proteomes" id="UP000299102">
    <property type="component" value="Unassembled WGS sequence"/>
</dbReference>
<keyword evidence="3" id="KW-1185">Reference proteome</keyword>